<protein>
    <submittedName>
        <fullName evidence="1">Uncharacterized protein</fullName>
    </submittedName>
</protein>
<comment type="caution">
    <text evidence="1">The sequence shown here is derived from an EMBL/GenBank/DDBJ whole genome shotgun (WGS) entry which is preliminary data.</text>
</comment>
<dbReference type="Proteomes" id="UP000439903">
    <property type="component" value="Unassembled WGS sequence"/>
</dbReference>
<keyword evidence="2" id="KW-1185">Reference proteome</keyword>
<organism evidence="1 2">
    <name type="scientific">Gigaspora margarita</name>
    <dbReference type="NCBI Taxonomy" id="4874"/>
    <lineage>
        <taxon>Eukaryota</taxon>
        <taxon>Fungi</taxon>
        <taxon>Fungi incertae sedis</taxon>
        <taxon>Mucoromycota</taxon>
        <taxon>Glomeromycotina</taxon>
        <taxon>Glomeromycetes</taxon>
        <taxon>Diversisporales</taxon>
        <taxon>Gigasporaceae</taxon>
        <taxon>Gigaspora</taxon>
    </lineage>
</organism>
<dbReference type="OrthoDB" id="3762657at2759"/>
<evidence type="ECO:0000313" key="2">
    <source>
        <dbReference type="Proteomes" id="UP000439903"/>
    </source>
</evidence>
<dbReference type="EMBL" id="WTPW01000067">
    <property type="protein sequence ID" value="KAF0552375.1"/>
    <property type="molecule type" value="Genomic_DNA"/>
</dbReference>
<evidence type="ECO:0000313" key="1">
    <source>
        <dbReference type="EMBL" id="KAF0552375.1"/>
    </source>
</evidence>
<gene>
    <name evidence="1" type="ORF">F8M41_021915</name>
</gene>
<accession>A0A8H4B1C3</accession>
<proteinExistence type="predicted"/>
<reference evidence="1 2" key="1">
    <citation type="journal article" date="2019" name="Environ. Microbiol.">
        <title>At the nexus of three kingdoms: the genome of the mycorrhizal fungus Gigaspora margarita provides insights into plant, endobacterial and fungal interactions.</title>
        <authorList>
            <person name="Venice F."/>
            <person name="Ghignone S."/>
            <person name="Salvioli di Fossalunga A."/>
            <person name="Amselem J."/>
            <person name="Novero M."/>
            <person name="Xianan X."/>
            <person name="Sedzielewska Toro K."/>
            <person name="Morin E."/>
            <person name="Lipzen A."/>
            <person name="Grigoriev I.V."/>
            <person name="Henrissat B."/>
            <person name="Martin F.M."/>
            <person name="Bonfante P."/>
        </authorList>
    </citation>
    <scope>NUCLEOTIDE SEQUENCE [LARGE SCALE GENOMIC DNA]</scope>
    <source>
        <strain evidence="1 2">BEG34</strain>
    </source>
</reference>
<name>A0A8H4B1C3_GIGMA</name>
<dbReference type="AlphaFoldDB" id="A0A8H4B1C3"/>
<sequence length="69" mass="7278">MEMKLNFPLPDIGNTDSEQFQLLPINDGIPVLSHGVHLCDSGGTALAYSDLNTVILNGICVAAIGNIII</sequence>